<evidence type="ECO:0000256" key="1">
    <source>
        <dbReference type="SAM" id="Phobius"/>
    </source>
</evidence>
<reference evidence="3 4" key="1">
    <citation type="submission" date="2020-09" db="EMBL/GenBank/DDBJ databases">
        <title>The Genome Sequence of Pseudomonas chlororaphis strain Qlu-1 - A phenazine-derivative-producing strain.</title>
        <authorList>
            <person name="Li L."/>
            <person name="Liu K."/>
        </authorList>
    </citation>
    <scope>NUCLEOTIDE SEQUENCE [LARGE SCALE GENOMIC DNA]</scope>
    <source>
        <strain evidence="4">qlu-1</strain>
    </source>
</reference>
<feature type="transmembrane region" description="Helical" evidence="1">
    <location>
        <begin position="74"/>
        <end position="94"/>
    </location>
</feature>
<dbReference type="AlphaFoldDB" id="A0AAP9VX38"/>
<feature type="transmembrane region" description="Helical" evidence="1">
    <location>
        <begin position="34"/>
        <end position="54"/>
    </location>
</feature>
<proteinExistence type="predicted"/>
<sequence>MSISKWFCCLTMMIIATVSSAVSAAQTGNGTSDQMLWVFLLAAPPVAYAGNKWWRWGMGFRFGNANGTVFLSALKWSLIATAWVAIVMGLVWLMHQK</sequence>
<keyword evidence="2" id="KW-0732">Signal</keyword>
<feature type="signal peptide" evidence="2">
    <location>
        <begin position="1"/>
        <end position="24"/>
    </location>
</feature>
<evidence type="ECO:0000256" key="2">
    <source>
        <dbReference type="SAM" id="SignalP"/>
    </source>
</evidence>
<dbReference type="GeneID" id="61649117"/>
<accession>A0AAP9VX38</accession>
<organism evidence="3 4">
    <name type="scientific">Pseudomonas chlororaphis</name>
    <dbReference type="NCBI Taxonomy" id="587753"/>
    <lineage>
        <taxon>Bacteria</taxon>
        <taxon>Pseudomonadati</taxon>
        <taxon>Pseudomonadota</taxon>
        <taxon>Gammaproteobacteria</taxon>
        <taxon>Pseudomonadales</taxon>
        <taxon>Pseudomonadaceae</taxon>
        <taxon>Pseudomonas</taxon>
    </lineage>
</organism>
<evidence type="ECO:0000313" key="4">
    <source>
        <dbReference type="Proteomes" id="UP000516316"/>
    </source>
</evidence>
<feature type="chain" id="PRO_5042941560" description="Transmembrane protein" evidence="2">
    <location>
        <begin position="25"/>
        <end position="97"/>
    </location>
</feature>
<protein>
    <recommendedName>
        <fullName evidence="5">Transmembrane protein</fullName>
    </recommendedName>
</protein>
<dbReference type="Proteomes" id="UP000516316">
    <property type="component" value="Chromosome"/>
</dbReference>
<gene>
    <name evidence="3" type="ORF">HLB40_07095</name>
</gene>
<dbReference type="EMBL" id="CP061079">
    <property type="protein sequence ID" value="QNR49264.1"/>
    <property type="molecule type" value="Genomic_DNA"/>
</dbReference>
<keyword evidence="1" id="KW-0472">Membrane</keyword>
<evidence type="ECO:0000313" key="3">
    <source>
        <dbReference type="EMBL" id="QNR49264.1"/>
    </source>
</evidence>
<keyword evidence="1" id="KW-0812">Transmembrane</keyword>
<name>A0AAP9VX38_9PSED</name>
<dbReference type="RefSeq" id="WP_157832210.1">
    <property type="nucleotide sequence ID" value="NZ_CP025309.1"/>
</dbReference>
<evidence type="ECO:0008006" key="5">
    <source>
        <dbReference type="Google" id="ProtNLM"/>
    </source>
</evidence>
<keyword evidence="1" id="KW-1133">Transmembrane helix</keyword>